<evidence type="ECO:0000313" key="1">
    <source>
        <dbReference type="EMBL" id="BBX09725.1"/>
    </source>
</evidence>
<dbReference type="EMBL" id="AP022561">
    <property type="protein sequence ID" value="BBX09725.1"/>
    <property type="molecule type" value="Genomic_DNA"/>
</dbReference>
<dbReference type="Proteomes" id="UP000467327">
    <property type="component" value="Chromosome"/>
</dbReference>
<reference evidence="1 2" key="1">
    <citation type="journal article" date="2019" name="Emerg. Microbes Infect.">
        <title>Comprehensive subspecies identification of 175 nontuberculous mycobacteria species based on 7547 genomic profiles.</title>
        <authorList>
            <person name="Matsumoto Y."/>
            <person name="Kinjo T."/>
            <person name="Motooka D."/>
            <person name="Nabeya D."/>
            <person name="Jung N."/>
            <person name="Uechi K."/>
            <person name="Horii T."/>
            <person name="Iida T."/>
            <person name="Fujita J."/>
            <person name="Nakamura S."/>
        </authorList>
    </citation>
    <scope>NUCLEOTIDE SEQUENCE [LARGE SCALE GENOMIC DNA]</scope>
    <source>
        <strain evidence="1 2">JCM 6376</strain>
    </source>
</reference>
<protein>
    <submittedName>
        <fullName evidence="1">Uncharacterized protein</fullName>
    </submittedName>
</protein>
<proteinExistence type="predicted"/>
<dbReference type="KEGG" id="maic:MAIC_45280"/>
<organism evidence="1 2">
    <name type="scientific">Mycolicibacterium aichiense</name>
    <dbReference type="NCBI Taxonomy" id="1799"/>
    <lineage>
        <taxon>Bacteria</taxon>
        <taxon>Bacillati</taxon>
        <taxon>Actinomycetota</taxon>
        <taxon>Actinomycetes</taxon>
        <taxon>Mycobacteriales</taxon>
        <taxon>Mycobacteriaceae</taxon>
        <taxon>Mycolicibacterium</taxon>
    </lineage>
</organism>
<sequence>MTGTEQTHSMVRPILRWNDARMADDDSSGDRVAREWPLEGHFECGGQGLIVTPDCLSGEFKSRTANHDIIISLPQLDTRRPHPTLRSPRWTYGPIDEDEDQDQDAWGLVLPDLGTLKVRALLSLAGLPVDDDELDEVQFRVLRCRFYTSLTASTDEEFEAAADKFVMELEDWWARFTSWVSILTSQDFVQIGGGNSGISAAFFYKSWNVEAWTTDADGQRMSEESYGYATENRVQPTPLELQNLQACIAATGDGGAPPTEWMLIRDARSLLNTGQTRRAVIDAATAAELAMTKLIDNYLATANTTDIVKKALDARYRALEGRARLLRDLRKGLLSHRLDEDLIKPRNYATHRGHALTDEQAQTAVDMATAVVEEAYPLASLLHTNTA</sequence>
<gene>
    <name evidence="1" type="ORF">MAIC_45280</name>
</gene>
<dbReference type="RefSeq" id="WP_147292076.1">
    <property type="nucleotide sequence ID" value="NZ_AP022561.1"/>
</dbReference>
<name>A0AAD1HRL3_9MYCO</name>
<keyword evidence="2" id="KW-1185">Reference proteome</keyword>
<dbReference type="AlphaFoldDB" id="A0AAD1HRL3"/>
<evidence type="ECO:0000313" key="2">
    <source>
        <dbReference type="Proteomes" id="UP000467327"/>
    </source>
</evidence>
<accession>A0AAD1HRL3</accession>